<evidence type="ECO:0000256" key="4">
    <source>
        <dbReference type="RuleBase" id="RU004514"/>
    </source>
</evidence>
<dbReference type="InterPro" id="IPR029066">
    <property type="entry name" value="PLP-binding_barrel"/>
</dbReference>
<dbReference type="GO" id="GO:0030170">
    <property type="term" value="F:pyridoxal phosphate binding"/>
    <property type="evidence" value="ECO:0007669"/>
    <property type="project" value="UniProtKB-UniRule"/>
</dbReference>
<dbReference type="InterPro" id="IPR001608">
    <property type="entry name" value="Ala_racemase_N"/>
</dbReference>
<gene>
    <name evidence="6" type="ORF">JKP88DRAFT_269998</name>
</gene>
<dbReference type="EMBL" id="JAFCMP010000279">
    <property type="protein sequence ID" value="KAG5181979.1"/>
    <property type="molecule type" value="Genomic_DNA"/>
</dbReference>
<keyword evidence="7" id="KW-1185">Reference proteome</keyword>
<dbReference type="FunFam" id="3.20.20.10:FF:000007">
    <property type="entry name" value="Pyridoxal phosphate homeostasis protein"/>
    <property type="match status" value="1"/>
</dbReference>
<dbReference type="CDD" id="cd06822">
    <property type="entry name" value="PLPDE_III_YBL036c_euk"/>
    <property type="match status" value="1"/>
</dbReference>
<evidence type="ECO:0000313" key="7">
    <source>
        <dbReference type="Proteomes" id="UP000664859"/>
    </source>
</evidence>
<reference evidence="6" key="1">
    <citation type="submission" date="2021-02" db="EMBL/GenBank/DDBJ databases">
        <title>First Annotated Genome of the Yellow-green Alga Tribonema minus.</title>
        <authorList>
            <person name="Mahan K.M."/>
        </authorList>
    </citation>
    <scope>NUCLEOTIDE SEQUENCE</scope>
    <source>
        <strain evidence="6">UTEX B ZZ1240</strain>
    </source>
</reference>
<dbReference type="Pfam" id="PF01168">
    <property type="entry name" value="Ala_racemase_N"/>
    <property type="match status" value="1"/>
</dbReference>
<evidence type="ECO:0000256" key="3">
    <source>
        <dbReference type="PIRSR" id="PIRSR004848-1"/>
    </source>
</evidence>
<dbReference type="InterPro" id="IPR011078">
    <property type="entry name" value="PyrdxlP_homeostasis"/>
</dbReference>
<protein>
    <recommendedName>
        <fullName evidence="2">Pyridoxal phosphate homeostasis protein</fullName>
        <shortName evidence="2">PLP homeostasis protein</shortName>
    </recommendedName>
</protein>
<dbReference type="SUPFAM" id="SSF51419">
    <property type="entry name" value="PLP-binding barrel"/>
    <property type="match status" value="1"/>
</dbReference>
<feature type="modified residue" description="N6-(pyridoxal phosphate)lysine" evidence="2 3">
    <location>
        <position position="43"/>
    </location>
</feature>
<evidence type="ECO:0000256" key="2">
    <source>
        <dbReference type="HAMAP-Rule" id="MF_03225"/>
    </source>
</evidence>
<evidence type="ECO:0000313" key="6">
    <source>
        <dbReference type="EMBL" id="KAG5181979.1"/>
    </source>
</evidence>
<dbReference type="PANTHER" id="PTHR10146:SF14">
    <property type="entry name" value="PYRIDOXAL PHOSPHATE HOMEOSTASIS PROTEIN"/>
    <property type="match status" value="1"/>
</dbReference>
<sequence length="241" mass="25444">MAESAGTDDGHIKAALESVKQRVAAASAERGSAHATRLVAVSKTKPVSDLMAAYDAGQRIFGENYVQELIDKAPQMPEDVQWHFIGHLQSKKANGLVAKVPNLVAVETVDDDKIASKLNSACAAAGRASKLQVYLQVDTSGEETKSGVDPEGAPTLAKHVVEDCPNLELKGLMTIGAPDDFECFNRLAACRHEVAEALGVDAASLELSMGMSGDFEEAIARGSTSVRVGSTIFGARNYANK</sequence>
<dbReference type="Proteomes" id="UP000664859">
    <property type="component" value="Unassembled WGS sequence"/>
</dbReference>
<organism evidence="6 7">
    <name type="scientific">Tribonema minus</name>
    <dbReference type="NCBI Taxonomy" id="303371"/>
    <lineage>
        <taxon>Eukaryota</taxon>
        <taxon>Sar</taxon>
        <taxon>Stramenopiles</taxon>
        <taxon>Ochrophyta</taxon>
        <taxon>PX clade</taxon>
        <taxon>Xanthophyceae</taxon>
        <taxon>Tribonematales</taxon>
        <taxon>Tribonemataceae</taxon>
        <taxon>Tribonema</taxon>
    </lineage>
</organism>
<name>A0A835YW12_9STRA</name>
<comment type="caution">
    <text evidence="6">The sequence shown here is derived from an EMBL/GenBank/DDBJ whole genome shotgun (WGS) entry which is preliminary data.</text>
</comment>
<proteinExistence type="inferred from homology"/>
<keyword evidence="1 2" id="KW-0663">Pyridoxal phosphate</keyword>
<dbReference type="Gene3D" id="3.20.20.10">
    <property type="entry name" value="Alanine racemase"/>
    <property type="match status" value="1"/>
</dbReference>
<dbReference type="NCBIfam" id="TIGR00044">
    <property type="entry name" value="YggS family pyridoxal phosphate-dependent enzyme"/>
    <property type="match status" value="1"/>
</dbReference>
<dbReference type="AlphaFoldDB" id="A0A835YW12"/>
<feature type="domain" description="Alanine racemase N-terminal" evidence="5">
    <location>
        <begin position="33"/>
        <end position="236"/>
    </location>
</feature>
<dbReference type="HAMAP" id="MF_02087">
    <property type="entry name" value="PLP_homeostasis"/>
    <property type="match status" value="1"/>
</dbReference>
<evidence type="ECO:0000256" key="1">
    <source>
        <dbReference type="ARBA" id="ARBA00022898"/>
    </source>
</evidence>
<evidence type="ECO:0000259" key="5">
    <source>
        <dbReference type="Pfam" id="PF01168"/>
    </source>
</evidence>
<dbReference type="PIRSF" id="PIRSF004848">
    <property type="entry name" value="YBL036c_PLPDEIII"/>
    <property type="match status" value="1"/>
</dbReference>
<comment type="cofactor">
    <cofactor evidence="3">
        <name>pyridoxal 5'-phosphate</name>
        <dbReference type="ChEBI" id="CHEBI:597326"/>
    </cofactor>
</comment>
<comment type="similarity">
    <text evidence="2 4">Belongs to the pyridoxal phosphate-binding protein YggS/PROSC family.</text>
</comment>
<dbReference type="PROSITE" id="PS01211">
    <property type="entry name" value="UPF0001"/>
    <property type="match status" value="1"/>
</dbReference>
<accession>A0A835YW12</accession>
<dbReference type="OrthoDB" id="10264196at2759"/>
<dbReference type="PANTHER" id="PTHR10146">
    <property type="entry name" value="PROLINE SYNTHETASE CO-TRANSCRIBED BACTERIAL HOMOLOG PROTEIN"/>
    <property type="match status" value="1"/>
</dbReference>
<comment type="function">
    <text evidence="2">Pyridoxal 5'-phosphate (PLP)-binding protein, which may be involved in intracellular homeostatic regulation of pyridoxal 5'-phosphate (PLP), the active form of vitamin B6.</text>
</comment>